<keyword evidence="1" id="KW-0472">Membrane</keyword>
<keyword evidence="1" id="KW-0812">Transmembrane</keyword>
<dbReference type="Proteomes" id="UP000494249">
    <property type="component" value="Unassembled WGS sequence"/>
</dbReference>
<keyword evidence="1" id="KW-1133">Transmembrane helix</keyword>
<sequence length="151" mass="17082">MLEDIMWLFINLVLPVTAPILGMWLEIVSARNIRDDTERLEALRRRRIVMLFKDGQLGWVGLLMCFAAVSDMLDGIRRHGLPVWAPLVVVALLGLVYTSGYFATKGAVDTAEALDGFAWRRFPEDYPSAFYTIIFTLISAVLFAGTHFWAQ</sequence>
<reference evidence="2 3" key="1">
    <citation type="submission" date="2020-04" db="EMBL/GenBank/DDBJ databases">
        <authorList>
            <person name="De Canck E."/>
        </authorList>
    </citation>
    <scope>NUCLEOTIDE SEQUENCE [LARGE SCALE GENOMIC DNA]</scope>
    <source>
        <strain evidence="2 3">LMG 22037</strain>
    </source>
</reference>
<name>A0A6J5CED6_9BURK</name>
<accession>A0A6J5CED6</accession>
<organism evidence="2 3">
    <name type="scientific">Paraburkholderia phenoliruptrix</name>
    <dbReference type="NCBI Taxonomy" id="252970"/>
    <lineage>
        <taxon>Bacteria</taxon>
        <taxon>Pseudomonadati</taxon>
        <taxon>Pseudomonadota</taxon>
        <taxon>Betaproteobacteria</taxon>
        <taxon>Burkholderiales</taxon>
        <taxon>Burkholderiaceae</taxon>
        <taxon>Paraburkholderia</taxon>
    </lineage>
</organism>
<gene>
    <name evidence="2" type="ORF">LMG22037_05635</name>
</gene>
<protein>
    <submittedName>
        <fullName evidence="2">Uncharacterized protein</fullName>
    </submittedName>
</protein>
<feature type="transmembrane region" description="Helical" evidence="1">
    <location>
        <begin position="48"/>
        <end position="69"/>
    </location>
</feature>
<evidence type="ECO:0000313" key="2">
    <source>
        <dbReference type="EMBL" id="CAB3731718.1"/>
    </source>
</evidence>
<proteinExistence type="predicted"/>
<evidence type="ECO:0000256" key="1">
    <source>
        <dbReference type="SAM" id="Phobius"/>
    </source>
</evidence>
<feature type="transmembrane region" description="Helical" evidence="1">
    <location>
        <begin position="6"/>
        <end position="27"/>
    </location>
</feature>
<dbReference type="RefSeq" id="WP_035478354.1">
    <property type="nucleotide sequence ID" value="NZ_CADFGL010000041.1"/>
</dbReference>
<evidence type="ECO:0000313" key="3">
    <source>
        <dbReference type="Proteomes" id="UP000494249"/>
    </source>
</evidence>
<dbReference type="AlphaFoldDB" id="A0A6J5CED6"/>
<feature type="transmembrane region" description="Helical" evidence="1">
    <location>
        <begin position="129"/>
        <end position="150"/>
    </location>
</feature>
<dbReference type="EMBL" id="CADIKB010000043">
    <property type="protein sequence ID" value="CAB3731718.1"/>
    <property type="molecule type" value="Genomic_DNA"/>
</dbReference>
<feature type="transmembrane region" description="Helical" evidence="1">
    <location>
        <begin position="81"/>
        <end position="103"/>
    </location>
</feature>